<name>A0A834NIG3_VESPE</name>
<sequence length="105" mass="11534">MIEEGHESRNTSVWDGTYPQYSLVCQRASKVGCGNPGCAEVVEQEVSGVVTKKVEGSAEAVSLDYRGQSSWNPRGADDQTEDAWSPTDHEPSRWGLLIRTNATLY</sequence>
<evidence type="ECO:0000313" key="2">
    <source>
        <dbReference type="EMBL" id="KAF7410627.1"/>
    </source>
</evidence>
<keyword evidence="3" id="KW-1185">Reference proteome</keyword>
<proteinExistence type="predicted"/>
<dbReference type="EMBL" id="JACSDY010000013">
    <property type="protein sequence ID" value="KAF7410627.1"/>
    <property type="molecule type" value="Genomic_DNA"/>
</dbReference>
<dbReference type="Proteomes" id="UP000600918">
    <property type="component" value="Unassembled WGS sequence"/>
</dbReference>
<feature type="region of interest" description="Disordered" evidence="1">
    <location>
        <begin position="67"/>
        <end position="89"/>
    </location>
</feature>
<evidence type="ECO:0000256" key="1">
    <source>
        <dbReference type="SAM" id="MobiDB-lite"/>
    </source>
</evidence>
<evidence type="ECO:0000313" key="3">
    <source>
        <dbReference type="Proteomes" id="UP000600918"/>
    </source>
</evidence>
<protein>
    <submittedName>
        <fullName evidence="2">Uncharacterized protein</fullName>
    </submittedName>
</protein>
<organism evidence="2 3">
    <name type="scientific">Vespula pensylvanica</name>
    <name type="common">Western yellow jacket</name>
    <name type="synonym">Wasp</name>
    <dbReference type="NCBI Taxonomy" id="30213"/>
    <lineage>
        <taxon>Eukaryota</taxon>
        <taxon>Metazoa</taxon>
        <taxon>Ecdysozoa</taxon>
        <taxon>Arthropoda</taxon>
        <taxon>Hexapoda</taxon>
        <taxon>Insecta</taxon>
        <taxon>Pterygota</taxon>
        <taxon>Neoptera</taxon>
        <taxon>Endopterygota</taxon>
        <taxon>Hymenoptera</taxon>
        <taxon>Apocrita</taxon>
        <taxon>Aculeata</taxon>
        <taxon>Vespoidea</taxon>
        <taxon>Vespidae</taxon>
        <taxon>Vespinae</taxon>
        <taxon>Vespula</taxon>
    </lineage>
</organism>
<accession>A0A834NIG3</accession>
<dbReference type="AlphaFoldDB" id="A0A834NIG3"/>
<comment type="caution">
    <text evidence="2">The sequence shown here is derived from an EMBL/GenBank/DDBJ whole genome shotgun (WGS) entry which is preliminary data.</text>
</comment>
<gene>
    <name evidence="2" type="ORF">H0235_013234</name>
</gene>
<reference evidence="2" key="1">
    <citation type="journal article" date="2020" name="G3 (Bethesda)">
        <title>High-Quality Assemblies for Three Invasive Social Wasps from the &lt;i&gt;Vespula&lt;/i&gt; Genus.</title>
        <authorList>
            <person name="Harrop T.W.R."/>
            <person name="Guhlin J."/>
            <person name="McLaughlin G.M."/>
            <person name="Permina E."/>
            <person name="Stockwell P."/>
            <person name="Gilligan J."/>
            <person name="Le Lec M.F."/>
            <person name="Gruber M.A.M."/>
            <person name="Quinn O."/>
            <person name="Lovegrove M."/>
            <person name="Duncan E.J."/>
            <person name="Remnant E.J."/>
            <person name="Van Eeckhoven J."/>
            <person name="Graham B."/>
            <person name="Knapp R.A."/>
            <person name="Langford K.W."/>
            <person name="Kronenberg Z."/>
            <person name="Press M.O."/>
            <person name="Eacker S.M."/>
            <person name="Wilson-Rankin E.E."/>
            <person name="Purcell J."/>
            <person name="Lester P.J."/>
            <person name="Dearden P.K."/>
        </authorList>
    </citation>
    <scope>NUCLEOTIDE SEQUENCE</scope>
    <source>
        <strain evidence="2">Volc-1</strain>
    </source>
</reference>